<evidence type="ECO:0000256" key="12">
    <source>
        <dbReference type="ARBA" id="ARBA00023136"/>
    </source>
</evidence>
<dbReference type="PROSITE" id="PS51448">
    <property type="entry name" value="P_TREFOIL_2"/>
    <property type="match status" value="2"/>
</dbReference>
<dbReference type="FunFam" id="2.60.40.1760:FF:000001">
    <property type="entry name" value="Maltase-glucoamylase, intestinal"/>
    <property type="match status" value="2"/>
</dbReference>
<evidence type="ECO:0000256" key="16">
    <source>
        <dbReference type="ARBA" id="ARBA00041343"/>
    </source>
</evidence>
<keyword evidence="5" id="KW-0765">Sulfation</keyword>
<dbReference type="InterPro" id="IPR030458">
    <property type="entry name" value="Glyco_hydro_31_AS"/>
</dbReference>
<dbReference type="SUPFAM" id="SSF51445">
    <property type="entry name" value="(Trans)glycosidases"/>
    <property type="match status" value="3"/>
</dbReference>
<comment type="caution">
    <text evidence="21">The sequence shown here is derived from an EMBL/GenBank/DDBJ whole genome shotgun (WGS) entry which is preliminary data.</text>
</comment>
<dbReference type="Proteomes" id="UP000749559">
    <property type="component" value="Unassembled WGS sequence"/>
</dbReference>
<evidence type="ECO:0000256" key="18">
    <source>
        <dbReference type="SAM" id="MobiDB-lite"/>
    </source>
</evidence>
<dbReference type="PANTHER" id="PTHR22762:SF133">
    <property type="entry name" value="P-TYPE DOMAIN-CONTAINING PROTEIN"/>
    <property type="match status" value="1"/>
</dbReference>
<organism evidence="21 22">
    <name type="scientific">Owenia fusiformis</name>
    <name type="common">Polychaete worm</name>
    <dbReference type="NCBI Taxonomy" id="6347"/>
    <lineage>
        <taxon>Eukaryota</taxon>
        <taxon>Metazoa</taxon>
        <taxon>Spiralia</taxon>
        <taxon>Lophotrochozoa</taxon>
        <taxon>Annelida</taxon>
        <taxon>Polychaeta</taxon>
        <taxon>Sedentaria</taxon>
        <taxon>Canalipalpata</taxon>
        <taxon>Sabellida</taxon>
        <taxon>Oweniida</taxon>
        <taxon>Oweniidae</taxon>
        <taxon>Owenia</taxon>
    </lineage>
</organism>
<dbReference type="PROSITE" id="PS00707">
    <property type="entry name" value="GLYCOSYL_HYDROL_F31_2"/>
    <property type="match status" value="1"/>
</dbReference>
<keyword evidence="12 19" id="KW-0472">Membrane</keyword>
<comment type="caution">
    <text evidence="17">Lacks conserved residue(s) required for the propagation of feature annotation.</text>
</comment>
<dbReference type="InterPro" id="IPR044913">
    <property type="entry name" value="P_trefoil_dom_sf"/>
</dbReference>
<keyword evidence="15" id="KW-0326">Glycosidase</keyword>
<dbReference type="Pfam" id="PF21365">
    <property type="entry name" value="Glyco_hydro_31_3rd"/>
    <property type="match status" value="3"/>
</dbReference>
<reference evidence="21" key="1">
    <citation type="submission" date="2022-03" db="EMBL/GenBank/DDBJ databases">
        <authorList>
            <person name="Martin C."/>
        </authorList>
    </citation>
    <scope>NUCLEOTIDE SEQUENCE</scope>
</reference>
<dbReference type="EMBL" id="CAIIXF020000001">
    <property type="protein sequence ID" value="CAH1773120.1"/>
    <property type="molecule type" value="Genomic_DNA"/>
</dbReference>
<evidence type="ECO:0000256" key="8">
    <source>
        <dbReference type="ARBA" id="ARBA00022737"/>
    </source>
</evidence>
<dbReference type="SUPFAM" id="SSF51011">
    <property type="entry name" value="Glycosyl hydrolase domain"/>
    <property type="match status" value="3"/>
</dbReference>
<dbReference type="Pfam" id="PF00088">
    <property type="entry name" value="Trefoil"/>
    <property type="match status" value="2"/>
</dbReference>
<dbReference type="Gene3D" id="4.10.110.10">
    <property type="entry name" value="Spasmolytic Protein, domain 1"/>
    <property type="match status" value="2"/>
</dbReference>
<evidence type="ECO:0000256" key="9">
    <source>
        <dbReference type="ARBA" id="ARBA00022801"/>
    </source>
</evidence>
<dbReference type="Pfam" id="PF13802">
    <property type="entry name" value="Gal_mutarotas_2"/>
    <property type="match status" value="1"/>
</dbReference>
<feature type="domain" description="P-type" evidence="20">
    <location>
        <begin position="75"/>
        <end position="128"/>
    </location>
</feature>
<protein>
    <recommendedName>
        <fullName evidence="4">alpha-glucosidase</fullName>
        <ecNumber evidence="4">3.2.1.20</ecNumber>
    </recommendedName>
    <alternativeName>
        <fullName evidence="16">Maltase</fullName>
    </alternativeName>
</protein>
<evidence type="ECO:0000256" key="17">
    <source>
        <dbReference type="PROSITE-ProRule" id="PRU00779"/>
    </source>
</evidence>
<dbReference type="EC" id="3.2.1.20" evidence="4"/>
<evidence type="ECO:0000256" key="15">
    <source>
        <dbReference type="ARBA" id="ARBA00023295"/>
    </source>
</evidence>
<dbReference type="GO" id="GO:0005975">
    <property type="term" value="P:carbohydrate metabolic process"/>
    <property type="evidence" value="ECO:0007669"/>
    <property type="project" value="InterPro"/>
</dbReference>
<dbReference type="Gene3D" id="2.60.40.1180">
    <property type="entry name" value="Golgi alpha-mannosidase II"/>
    <property type="match status" value="6"/>
</dbReference>
<evidence type="ECO:0000256" key="2">
    <source>
        <dbReference type="ARBA" id="ARBA00004167"/>
    </source>
</evidence>
<dbReference type="GO" id="GO:0012505">
    <property type="term" value="C:endomembrane system"/>
    <property type="evidence" value="ECO:0007669"/>
    <property type="project" value="UniProtKB-ARBA"/>
</dbReference>
<dbReference type="InterPro" id="IPR048395">
    <property type="entry name" value="Glyco_hydro_31_C"/>
</dbReference>
<evidence type="ECO:0000256" key="3">
    <source>
        <dbReference type="ARBA" id="ARBA00007806"/>
    </source>
</evidence>
<keyword evidence="9" id="KW-0378">Hydrolase</keyword>
<evidence type="ECO:0000256" key="6">
    <source>
        <dbReference type="ARBA" id="ARBA00022692"/>
    </source>
</evidence>
<comment type="catalytic activity">
    <reaction evidence="1">
        <text>Hydrolysis of terminal, non-reducing (1-&gt;4)-linked alpha-D-glucose residues with release of alpha-D-glucose.</text>
        <dbReference type="EC" id="3.2.1.20"/>
    </reaction>
</comment>
<evidence type="ECO:0000256" key="11">
    <source>
        <dbReference type="ARBA" id="ARBA00022989"/>
    </source>
</evidence>
<keyword evidence="10" id="KW-0735">Signal-anchor</keyword>
<evidence type="ECO:0000256" key="1">
    <source>
        <dbReference type="ARBA" id="ARBA00001657"/>
    </source>
</evidence>
<dbReference type="GO" id="GO:0030246">
    <property type="term" value="F:carbohydrate binding"/>
    <property type="evidence" value="ECO:0007669"/>
    <property type="project" value="InterPro"/>
</dbReference>
<proteinExistence type="inferred from homology"/>
<dbReference type="SMART" id="SM00018">
    <property type="entry name" value="PD"/>
    <property type="match status" value="2"/>
</dbReference>
<dbReference type="CDD" id="cd00111">
    <property type="entry name" value="Trefoil"/>
    <property type="match status" value="2"/>
</dbReference>
<dbReference type="PROSITE" id="PS00129">
    <property type="entry name" value="GLYCOSYL_HYDROL_F31_1"/>
    <property type="match status" value="3"/>
</dbReference>
<feature type="compositionally biased region" description="Low complexity" evidence="18">
    <location>
        <begin position="63"/>
        <end position="77"/>
    </location>
</feature>
<dbReference type="OrthoDB" id="1334205at2759"/>
<evidence type="ECO:0000313" key="22">
    <source>
        <dbReference type="Proteomes" id="UP000749559"/>
    </source>
</evidence>
<evidence type="ECO:0000256" key="4">
    <source>
        <dbReference type="ARBA" id="ARBA00012741"/>
    </source>
</evidence>
<evidence type="ECO:0000256" key="5">
    <source>
        <dbReference type="ARBA" id="ARBA00022641"/>
    </source>
</evidence>
<dbReference type="Gene3D" id="3.20.20.80">
    <property type="entry name" value="Glycosidases"/>
    <property type="match status" value="3"/>
</dbReference>
<dbReference type="Pfam" id="PF01055">
    <property type="entry name" value="Glyco_hydro_31_2nd"/>
    <property type="match status" value="3"/>
</dbReference>
<evidence type="ECO:0000256" key="7">
    <source>
        <dbReference type="ARBA" id="ARBA00022729"/>
    </source>
</evidence>
<dbReference type="InterPro" id="IPR000519">
    <property type="entry name" value="P_trefoil_dom"/>
</dbReference>
<dbReference type="InterPro" id="IPR013780">
    <property type="entry name" value="Glyco_hydro_b"/>
</dbReference>
<evidence type="ECO:0000313" key="21">
    <source>
        <dbReference type="EMBL" id="CAH1773120.1"/>
    </source>
</evidence>
<dbReference type="InterPro" id="IPR030459">
    <property type="entry name" value="Glyco_hydro_31_CS"/>
</dbReference>
<accession>A0A8J1UEF1</accession>
<dbReference type="InterPro" id="IPR011013">
    <property type="entry name" value="Gal_mutarotase_sf_dom"/>
</dbReference>
<dbReference type="FunFam" id="2.60.40.1180:FF:000005">
    <property type="entry name" value="Maltase-glucoamylase, intestinal"/>
    <property type="match status" value="2"/>
</dbReference>
<dbReference type="FunFam" id="2.60.40.1180:FF:000001">
    <property type="entry name" value="Maltase-glucoamylase, intestinal"/>
    <property type="match status" value="2"/>
</dbReference>
<dbReference type="CDD" id="cd06602">
    <property type="entry name" value="GH31_MGAM_SI_GAA"/>
    <property type="match status" value="3"/>
</dbReference>
<dbReference type="GO" id="GO:0004558">
    <property type="term" value="F:alpha-1,4-glucosidase activity"/>
    <property type="evidence" value="ECO:0007669"/>
    <property type="project" value="TreeGrafter"/>
</dbReference>
<dbReference type="FunFam" id="3.20.20.80:FF:000016">
    <property type="entry name" value="Maltase-glucoamylase, intestinal"/>
    <property type="match status" value="3"/>
</dbReference>
<keyword evidence="13" id="KW-1015">Disulfide bond</keyword>
<evidence type="ECO:0000256" key="14">
    <source>
        <dbReference type="ARBA" id="ARBA00023180"/>
    </source>
</evidence>
<keyword evidence="22" id="KW-1185">Reference proteome</keyword>
<gene>
    <name evidence="21" type="ORF">OFUS_LOCUS763</name>
</gene>
<keyword evidence="11 19" id="KW-1133">Transmembrane helix</keyword>
<dbReference type="GO" id="GO:0005886">
    <property type="term" value="C:plasma membrane"/>
    <property type="evidence" value="ECO:0007669"/>
    <property type="project" value="UniProtKB-ARBA"/>
</dbReference>
<dbReference type="InterPro" id="IPR025887">
    <property type="entry name" value="Glyco_hydro_31_N_dom"/>
</dbReference>
<feature type="region of interest" description="Disordered" evidence="18">
    <location>
        <begin position="61"/>
        <end position="83"/>
    </location>
</feature>
<dbReference type="SUPFAM" id="SSF57492">
    <property type="entry name" value="Trefoil"/>
    <property type="match status" value="2"/>
</dbReference>
<keyword evidence="14" id="KW-0325">Glycoprotein</keyword>
<sequence length="2816" mass="322311">MGRNSFNMGQYKGGEYEYETGEKQSKSKGAIALVVILVILVLALLALAITFGILWSQERNKPEQATTELPPTPTTESPKPPEVETERIDCYPEAGGGVDLATQEKCEARGCIWSPSTMPGAPSCFYGTNVGRKQLGEPEDTDLGYKVKLSSSDQTKRRLKRDVVEEDDNPDVDPLVFEVQMLEDNLLRFQIYDEGDTRYRVPIPLNLKNTRASNPTYAVEITSTDPFQFKIIRKSTGKTLWDTSVGSFVFQDQFIQIATKLPSENIYGFGENVHQSFKHDLNYKTWPMFSRDQPTQGGGSTQNHYGVHPFYTCLEDNDGNSHGVFLLNSNAMDYTLSPAPMLTYRTIGGVLDFYMFLGPTPENVVQQYTQLIGRPYMPPYWSLGFQLCKYGYNNIETVKEVVDRTRRYNIPHDVQYVDIDHMDERKDFTIDHVNFPGLREYFDQLREQGMRTITILDPALIVNETNYEPYELMKETDSFIQWPEDPPIPEMDKAWIGGDKNYMIGYVWPKGPVAIPDFMKNTTHKAWSHLIKKHFNHSLRFDGLWIDMNEIASFDTNRVRPWNWPEKDKPYWNLICPNNKWDDPPYRTKAAFNWDNNDQMERLSMKTICMVGLQGNSLEYRQYDTHSLYGWSQTKPTLDALREAHGGTKRGLVISRSTYPGSGAHAGHWLGDNASKWKDLHESVIGMLEFNLFGIPYIGADICGFFENSNAELCKRWMQLGAFYTFSRNHNGNDFRRGGTPQDPGYFGDEVARMSREVLETRYRFLPYLYTLFYYANSRGDTVIRPLMHEFPNDANTWSIDRQFLWGGGLLISPILEEGQSIIDMYLPKGLWYDYYTGALIKTGEGTNTTFEVNSLSPIPLHLRGGVIFPLQEPAVTTTLSRKNPFSLLVALDDNGQASGDLYWDDGESIEPLSKDEYSYFEFVAKENTLTVTIVKSYIPDIETLIMDTVHILGVSGNGIRVTLNGGDHNDVILETPEHPGGNNVVVNTKVLKITRMNHPMSNNLTITWKTGEEGSESRIDCCPEFEKNPQWLSKDICDSKAACTWDDTSNTVQGIPKCYISSPNYGYKFVSQNKTNHGYDIRLQKRNAVDTLYQEDIKDITLRVEFRGNSIVRLKFFDHSNARYEVPVDISLPSEPGRSWLLEFKITNQDPFNFQIIRKSTGTVIWDTGVGGFTFADKFLQISTRIPSKNVYGFGENLHTDFKHDMNFRTWPIWGRDQPPNDVGMNLYGTYPYYTCIEDDGLSHGVFLLNSNAQDYSFTPLPKLTYRAIGGVFDFYFFAGPSQNSVLEQFTGVIGRPYMPPYWALGFQLCKYGYNNISNLQAAVERTRQYEIPHDVQYADIDHMEAAKDFTVDDMNFPGLNDYFKELQSGGMKIIIILDPAFTTNATDYEPYELGLENDIYIKWPEERIPQEDFVVTNSSAMLGYVWPQGKTVFPDFFLNRTEVVWTDLIVKHHNQKLVFDGLWIDMNEPANFGTNEDKPWNWPVGEPAWSLKCPDDEDPPYMTRAAYHFDYNDNTKKGRLSDKTLCLIAKQKDGQYDHYDVHNLYGHSQIKPTLNAIRKAVGDDKRSLVVTRSAFPGSGAMAGHWLGDNDANWNDLRYSIIGMLEFNLFGIPYVGADICGFFNTPTPELCGRWMQLGAFYPYSRNHNHESPPPQDPGYFGEEVARMSREALETRYSLLPYLYTLFERAHTTGSAVVRGIMYEWPDDKEALAIDEQFMWGPSLLISPILYEKQTYLKLYVPKGRWYDFYSGGVMPYSGDFYSMEVNSTTKIPLHIRGGSILPTQEPANNTHFSRMNTFGLKVALSDWDDALDGMASGQLMWDDGQSIDTFEKGNYYHAVFTSERKQKNVKMSIQHNGLSNMDALRLSSIDVMGVRNSYPPQFIYINNTQEHKNFTYDADNQVLHIADLDLSMGYDFEVSWKRDKLTTQDEAERLDCFPEAFSHENDVGQSKCKARGCIWEKNTDIYRVPWCYLPRLDYGYTETDRNPTTNPTGTIYRLERKSNMSMFGGDIDVINLKVEETTDTMMRFKFFDPNENRYEVPIPLNIPAGSATNPLYEYEAATENNVFSLKIKRKSTGNVIWDMGIGGFTFGNQFLQIATRLPSTNVYGFGENRHFSFRHDLDFQTWPMFARDQAPGWGDYGNLYGVHPFYTCVEDEDGNTHGILLLNSNAMEYKFQPGPGLIYRTIGGILDFFVFMGPSPEQVTQQYHQLIGKPYMPPYWSLGFQLCRYGYNHIDNMKAAVQRTIDAGIPFDVQYGDIDHFEERMDFTYDKVNFAGLPEYIRDIQSKGMRFIIILDPAIISNVTGYVPYEDGLDKDVWIKWPTGTAPNDTFHIDDNMKGYVWPKGPTVFPDYFKPATKDWWKEQCQAHHDEIPFDGLWIDMNEPANFGTNDERPFNWPEKDIPYWSLKCATNNLDDPPYKPRAVFGPRLSEKTLCMVGLSEGGLTQYDVHNLYGWSQSEPTLTALRSSLTGERGMVISRSTYPSSGRYAGHWLGDNESKWSDLYDSIIGMLEFNLFGVPYIGADICGFFAEATPELCQRWMQLGAFYTFSRNHNGLNNRAQDPAAFGPAVAESSKKALEVRYTLLPYLYTLFYEVNQNGGTVIRPVMHEFTQDRTTLGIDRQFLWGPSVLITPVLEQGKTDVSGYLPNSRWFDYYTGKEEDNVGRYVTFAAPLDHIPVHIRGGYIIPTQLPANNTHFSRLNPMGAIVAPDSKNEANGKLFWDDGTTIDTVDNDKYYLASFLYSSNSFEMNINHTTTIPTVNFEYLRVFGIQNIPTNMQINTNIPHDIFEYDSDTKELYIQDLNHTMSSNIKITWD</sequence>
<evidence type="ECO:0000256" key="10">
    <source>
        <dbReference type="ARBA" id="ARBA00022968"/>
    </source>
</evidence>
<comment type="subcellular location">
    <subcellularLocation>
        <location evidence="2">Membrane</location>
        <topology evidence="2">Single-pass membrane protein</topology>
    </subcellularLocation>
</comment>
<dbReference type="InterPro" id="IPR017853">
    <property type="entry name" value="GH"/>
</dbReference>
<dbReference type="GO" id="GO:0005737">
    <property type="term" value="C:cytoplasm"/>
    <property type="evidence" value="ECO:0007669"/>
    <property type="project" value="UniProtKB-ARBA"/>
</dbReference>
<feature type="transmembrane region" description="Helical" evidence="19">
    <location>
        <begin position="30"/>
        <end position="55"/>
    </location>
</feature>
<feature type="domain" description="P-type" evidence="20">
    <location>
        <begin position="1924"/>
        <end position="1976"/>
    </location>
</feature>
<evidence type="ECO:0000256" key="13">
    <source>
        <dbReference type="ARBA" id="ARBA00023157"/>
    </source>
</evidence>
<evidence type="ECO:0000259" key="20">
    <source>
        <dbReference type="PROSITE" id="PS51448"/>
    </source>
</evidence>
<dbReference type="CDD" id="cd14752">
    <property type="entry name" value="GH31_N"/>
    <property type="match status" value="3"/>
</dbReference>
<dbReference type="SUPFAM" id="SSF74650">
    <property type="entry name" value="Galactose mutarotase-like"/>
    <property type="match status" value="3"/>
</dbReference>
<dbReference type="Gene3D" id="2.60.40.1760">
    <property type="entry name" value="glycosyl hydrolase (family 31)"/>
    <property type="match status" value="3"/>
</dbReference>
<dbReference type="PANTHER" id="PTHR22762">
    <property type="entry name" value="ALPHA-GLUCOSIDASE"/>
    <property type="match status" value="1"/>
</dbReference>
<dbReference type="GO" id="GO:0045177">
    <property type="term" value="C:apical part of cell"/>
    <property type="evidence" value="ECO:0007669"/>
    <property type="project" value="UniProtKB-ARBA"/>
</dbReference>
<keyword evidence="6 19" id="KW-0812">Transmembrane</keyword>
<comment type="similarity">
    <text evidence="3">Belongs to the glycosyl hydrolase 31 family.</text>
</comment>
<keyword evidence="8" id="KW-0677">Repeat</keyword>
<dbReference type="InterPro" id="IPR000322">
    <property type="entry name" value="Glyco_hydro_31_TIM"/>
</dbReference>
<evidence type="ECO:0000256" key="19">
    <source>
        <dbReference type="SAM" id="Phobius"/>
    </source>
</evidence>
<name>A0A8J1UEF1_OWEFU</name>
<keyword evidence="7" id="KW-0732">Signal</keyword>